<dbReference type="PROSITE" id="PS51257">
    <property type="entry name" value="PROKAR_LIPOPROTEIN"/>
    <property type="match status" value="1"/>
</dbReference>
<dbReference type="InterPro" id="IPR029058">
    <property type="entry name" value="AB_hydrolase_fold"/>
</dbReference>
<dbReference type="Proteomes" id="UP000192342">
    <property type="component" value="Unassembled WGS sequence"/>
</dbReference>
<dbReference type="NCBIfam" id="TIGR00976">
    <property type="entry name" value="CocE_NonD"/>
    <property type="match status" value="1"/>
</dbReference>
<dbReference type="Gene3D" id="1.10.3020.10">
    <property type="entry name" value="alpha-amino acid ester hydrolase ( Helical cap domain)"/>
    <property type="match status" value="1"/>
</dbReference>
<dbReference type="Pfam" id="PF08530">
    <property type="entry name" value="PepX_C"/>
    <property type="match status" value="1"/>
</dbReference>
<evidence type="ECO:0000259" key="3">
    <source>
        <dbReference type="SMART" id="SM00939"/>
    </source>
</evidence>
<feature type="domain" description="Xaa-Pro dipeptidyl-peptidase C-terminal" evidence="3">
    <location>
        <begin position="348"/>
        <end position="607"/>
    </location>
</feature>
<feature type="chain" id="PRO_5012779084" evidence="2">
    <location>
        <begin position="24"/>
        <end position="622"/>
    </location>
</feature>
<dbReference type="SMART" id="SM00939">
    <property type="entry name" value="PepX_C"/>
    <property type="match status" value="1"/>
</dbReference>
<evidence type="ECO:0000256" key="1">
    <source>
        <dbReference type="ARBA" id="ARBA00022801"/>
    </source>
</evidence>
<keyword evidence="2" id="KW-0732">Signal</keyword>
<name>A0A1Y1SIM5_9GAMM</name>
<dbReference type="AlphaFoldDB" id="A0A1Y1SIM5"/>
<keyword evidence="1" id="KW-0378">Hydrolase</keyword>
<dbReference type="Gene3D" id="3.40.50.1820">
    <property type="entry name" value="alpha/beta hydrolase"/>
    <property type="match status" value="1"/>
</dbReference>
<gene>
    <name evidence="4" type="ORF">ATO7_05205</name>
</gene>
<comment type="caution">
    <text evidence="4">The sequence shown here is derived from an EMBL/GenBank/DDBJ whole genome shotgun (WGS) entry which is preliminary data.</text>
</comment>
<dbReference type="SUPFAM" id="SSF53474">
    <property type="entry name" value="alpha/beta-Hydrolases"/>
    <property type="match status" value="1"/>
</dbReference>
<protein>
    <submittedName>
        <fullName evidence="4">Peptidase S15</fullName>
    </submittedName>
</protein>
<proteinExistence type="predicted"/>
<dbReference type="InterPro" id="IPR005674">
    <property type="entry name" value="CocE/Ser_esterase"/>
</dbReference>
<dbReference type="InterPro" id="IPR013736">
    <property type="entry name" value="Xaa-Pro_dipept_C"/>
</dbReference>
<feature type="signal peptide" evidence="2">
    <location>
        <begin position="1"/>
        <end position="23"/>
    </location>
</feature>
<reference evidence="4 5" key="1">
    <citation type="submission" date="2013-04" db="EMBL/GenBank/DDBJ databases">
        <title>Oceanococcus atlanticus 22II-S10r2 Genome Sequencing.</title>
        <authorList>
            <person name="Lai Q."/>
            <person name="Li G."/>
            <person name="Shao Z."/>
        </authorList>
    </citation>
    <scope>NUCLEOTIDE SEQUENCE [LARGE SCALE GENOMIC DNA]</scope>
    <source>
        <strain evidence="4 5">22II-S10r2</strain>
    </source>
</reference>
<evidence type="ECO:0000256" key="2">
    <source>
        <dbReference type="SAM" id="SignalP"/>
    </source>
</evidence>
<evidence type="ECO:0000313" key="4">
    <source>
        <dbReference type="EMBL" id="ORE89250.1"/>
    </source>
</evidence>
<sequence>MMKMRKPAAAVVGAMFAAAAVSACGGGKSSLAQDVSVDPAKVWSDYQRPAEYTGVVAEDVFITTADGTQLAARLTRPAGDDGEAVSEPLPVILTITGYNARLISTALSGNHFVERGYAHLYVDERGTGSSGGTWESFGEQAQADFLDVLNWIDEQPWSDGNVGTWGASYMGITQFFTAQHQHPSHKAMFAIVPMGDAYRDIVFSGGQVNAGFIPLWMGLVSGLGALPVASLQSNPADGVSVLLDHISGSLAQFAVPTIAESVLGTARAYDSEFWRIRSPLEVADKVQVPTFLVGGLNDLFQRGTPMLYEAIKDQVEAKLLIGPWTHLGGSSGEGLPADGVPSLDAIALQWFDRYLKDMDSGAEQQPDVTQYVYGEERYVVEPDWPHPQAQAVRLSLRGDRSLSGEPAGPDEASNMILQQPVNGVCSTSASQWTAGIIGFLPVCGDDNRLTEVLEITYTTPVMDEPLYVNGPIQANIWMSTTALDAGLVVRLTDVAPNGVSRELTNGIQTASMRALDPLRSRYLDGEMIQPWHTFIEADKQAPGMGNIVEVNVEIFPSSFVIQPGHALRVAVGASDLPHGLPPLPDLLSGLTGLLTIYSDAEHPSNVVLPVVERALSAEVAAP</sequence>
<dbReference type="STRING" id="1317117.ATO7_05205"/>
<dbReference type="InterPro" id="IPR008979">
    <property type="entry name" value="Galactose-bd-like_sf"/>
</dbReference>
<dbReference type="RefSeq" id="WP_206044795.1">
    <property type="nucleotide sequence ID" value="NZ_AQQV01000001.1"/>
</dbReference>
<dbReference type="Gene3D" id="2.60.120.260">
    <property type="entry name" value="Galactose-binding domain-like"/>
    <property type="match status" value="1"/>
</dbReference>
<organism evidence="4 5">
    <name type="scientific">Oceanococcus atlanticus</name>
    <dbReference type="NCBI Taxonomy" id="1317117"/>
    <lineage>
        <taxon>Bacteria</taxon>
        <taxon>Pseudomonadati</taxon>
        <taxon>Pseudomonadota</taxon>
        <taxon>Gammaproteobacteria</taxon>
        <taxon>Chromatiales</taxon>
        <taxon>Oceanococcaceae</taxon>
        <taxon>Oceanococcus</taxon>
    </lineage>
</organism>
<keyword evidence="5" id="KW-1185">Reference proteome</keyword>
<accession>A0A1Y1SIM5</accession>
<dbReference type="InterPro" id="IPR000383">
    <property type="entry name" value="Xaa-Pro-like_dom"/>
</dbReference>
<evidence type="ECO:0000313" key="5">
    <source>
        <dbReference type="Proteomes" id="UP000192342"/>
    </source>
</evidence>
<dbReference type="SUPFAM" id="SSF49785">
    <property type="entry name" value="Galactose-binding domain-like"/>
    <property type="match status" value="1"/>
</dbReference>
<dbReference type="Pfam" id="PF02129">
    <property type="entry name" value="Peptidase_S15"/>
    <property type="match status" value="1"/>
</dbReference>
<dbReference type="GO" id="GO:0008239">
    <property type="term" value="F:dipeptidyl-peptidase activity"/>
    <property type="evidence" value="ECO:0007669"/>
    <property type="project" value="InterPro"/>
</dbReference>
<dbReference type="EMBL" id="AQQV01000001">
    <property type="protein sequence ID" value="ORE89250.1"/>
    <property type="molecule type" value="Genomic_DNA"/>
</dbReference>